<evidence type="ECO:0000313" key="2">
    <source>
        <dbReference type="EMBL" id="ADI29801.1"/>
    </source>
</evidence>
<feature type="domain" description="GCVT N-terminal" evidence="1">
    <location>
        <begin position="21"/>
        <end position="221"/>
    </location>
</feature>
<reference evidence="2 3" key="2">
    <citation type="journal article" date="2011" name="J. Bacteriol.">
        <title>Genomes of three methylotrophs from a single niche uncover genetic and metabolic divergence of Methylophilaceae.</title>
        <authorList>
            <person name="Lapidus A."/>
            <person name="Clum A."/>
            <person name="Labutti K."/>
            <person name="Kaluzhnaya M.G."/>
            <person name="Lim S."/>
            <person name="Beck D.A."/>
            <person name="Glavina Del Rio T."/>
            <person name="Nolan M."/>
            <person name="Mavromatis K."/>
            <person name="Huntemann M."/>
            <person name="Lucas S."/>
            <person name="Lidstrom M.E."/>
            <person name="Ivanova N."/>
            <person name="Chistoserdova L."/>
        </authorList>
    </citation>
    <scope>NUCLEOTIDE SEQUENCE [LARGE SCALE GENOMIC DNA]</scope>
    <source>
        <strain evidence="2 3">301</strain>
    </source>
</reference>
<evidence type="ECO:0000313" key="3">
    <source>
        <dbReference type="Proteomes" id="UP000000383"/>
    </source>
</evidence>
<dbReference type="Gene3D" id="3.30.1360.120">
    <property type="entry name" value="Probable tRNA modification gtpase trme, domain 1"/>
    <property type="match status" value="1"/>
</dbReference>
<dbReference type="STRING" id="666681.M301_1418"/>
<organism evidence="2 3">
    <name type="scientific">Methylotenera versatilis (strain 301)</name>
    <dbReference type="NCBI Taxonomy" id="666681"/>
    <lineage>
        <taxon>Bacteria</taxon>
        <taxon>Pseudomonadati</taxon>
        <taxon>Pseudomonadota</taxon>
        <taxon>Betaproteobacteria</taxon>
        <taxon>Nitrosomonadales</taxon>
        <taxon>Methylophilaceae</taxon>
        <taxon>Methylotenera</taxon>
    </lineage>
</organism>
<dbReference type="EMBL" id="CP002056">
    <property type="protein sequence ID" value="ADI29801.1"/>
    <property type="molecule type" value="Genomic_DNA"/>
</dbReference>
<dbReference type="SUPFAM" id="SSF103025">
    <property type="entry name" value="Folate-binding domain"/>
    <property type="match status" value="1"/>
</dbReference>
<sequence length="226" mass="24420">MQQFDVKSIIQTSPVAHAQPRESAKWEVINGMDTAVEFASAAIEDARKKVLGVADVSCLSRYGVKGPNATQWLLERGIAIPTTPNSWTVCEQKTLVLRLGSSEFLIEDQLGGSACTRLASDTTRVASVYKVPRADAAFIVSGSEALNLFSELCSLDLREKSLAAKDLIMTQVAGISATVIRQTLNGEPVYRVWCDGTYGPYMWEVLIEIATELGGGAVGLAQYQNS</sequence>
<dbReference type="OrthoDB" id="9179874at2"/>
<dbReference type="InterPro" id="IPR027266">
    <property type="entry name" value="TrmE/GcvT-like"/>
</dbReference>
<keyword evidence="3" id="KW-1185">Reference proteome</keyword>
<protein>
    <submittedName>
        <fullName evidence="2">Sarcosine oxidase gamma subunit</fullName>
    </submittedName>
</protein>
<dbReference type="KEGG" id="meh:M301_1418"/>
<name>D7DIB6_METV0</name>
<dbReference type="AlphaFoldDB" id="D7DIB6"/>
<dbReference type="InterPro" id="IPR006222">
    <property type="entry name" value="GCVT_N"/>
</dbReference>
<dbReference type="eggNOG" id="COG0404">
    <property type="taxonomic scope" value="Bacteria"/>
</dbReference>
<reference evidence="3" key="1">
    <citation type="submission" date="2010-05" db="EMBL/GenBank/DDBJ databases">
        <title>Complete sequence of Methylotenera sp. 301.</title>
        <authorList>
            <person name="Lucas S."/>
            <person name="Copeland A."/>
            <person name="Lapidus A."/>
            <person name="Cheng J.-F."/>
            <person name="Bruce D."/>
            <person name="Goodwin L."/>
            <person name="Pitluck S."/>
            <person name="Clum A."/>
            <person name="Land M."/>
            <person name="Hauser L."/>
            <person name="Kyrpides N."/>
            <person name="Ivanova N."/>
            <person name="Chistoservova L."/>
            <person name="Kalyuzhnaya M."/>
            <person name="Woyke T."/>
        </authorList>
    </citation>
    <scope>NUCLEOTIDE SEQUENCE [LARGE SCALE GENOMIC DNA]</scope>
    <source>
        <strain evidence="3">301</strain>
    </source>
</reference>
<dbReference type="RefSeq" id="WP_013148113.1">
    <property type="nucleotide sequence ID" value="NC_014207.1"/>
</dbReference>
<dbReference type="Proteomes" id="UP000000383">
    <property type="component" value="Chromosome"/>
</dbReference>
<proteinExistence type="predicted"/>
<dbReference type="Pfam" id="PF01571">
    <property type="entry name" value="GCV_T"/>
    <property type="match status" value="1"/>
</dbReference>
<accession>D7DIB6</accession>
<evidence type="ECO:0000259" key="1">
    <source>
        <dbReference type="Pfam" id="PF01571"/>
    </source>
</evidence>
<gene>
    <name evidence="2" type="ordered locus">M301_1418</name>
</gene>
<dbReference type="HOGENOM" id="CLU_105358_0_0_4"/>